<dbReference type="Gene3D" id="3.90.70.10">
    <property type="entry name" value="Cysteine proteinases"/>
    <property type="match status" value="1"/>
</dbReference>
<dbReference type="InterPro" id="IPR013128">
    <property type="entry name" value="Peptidase_C1A"/>
</dbReference>
<dbReference type="PROSITE" id="PS00639">
    <property type="entry name" value="THIOL_PROTEASE_HIS"/>
    <property type="match status" value="1"/>
</dbReference>
<dbReference type="InterPro" id="IPR039417">
    <property type="entry name" value="Peptidase_C1A_papain-like"/>
</dbReference>
<dbReference type="InterPro" id="IPR000169">
    <property type="entry name" value="Pept_cys_AS"/>
</dbReference>
<keyword evidence="2" id="KW-0378">Hydrolase</keyword>
<keyword evidence="2" id="KW-0788">Thiol protease</keyword>
<evidence type="ECO:0000259" key="5">
    <source>
        <dbReference type="SMART" id="SM00645"/>
    </source>
</evidence>
<evidence type="ECO:0000259" key="6">
    <source>
        <dbReference type="SMART" id="SM00848"/>
    </source>
</evidence>
<dbReference type="InterPro" id="IPR038765">
    <property type="entry name" value="Papain-like_cys_pep_sf"/>
</dbReference>
<comment type="similarity">
    <text evidence="1">Belongs to the peptidase C1 family.</text>
</comment>
<comment type="caution">
    <text evidence="7">The sequence shown here is derived from an EMBL/GenBank/DDBJ whole genome shotgun (WGS) entry which is preliminary data.</text>
</comment>
<evidence type="ECO:0000256" key="2">
    <source>
        <dbReference type="ARBA" id="ARBA00022807"/>
    </source>
</evidence>
<organism evidence="7 8">
    <name type="scientific">Cuscuta epithymum</name>
    <dbReference type="NCBI Taxonomy" id="186058"/>
    <lineage>
        <taxon>Eukaryota</taxon>
        <taxon>Viridiplantae</taxon>
        <taxon>Streptophyta</taxon>
        <taxon>Embryophyta</taxon>
        <taxon>Tracheophyta</taxon>
        <taxon>Spermatophyta</taxon>
        <taxon>Magnoliopsida</taxon>
        <taxon>eudicotyledons</taxon>
        <taxon>Gunneridae</taxon>
        <taxon>Pentapetalae</taxon>
        <taxon>asterids</taxon>
        <taxon>lamiids</taxon>
        <taxon>Solanales</taxon>
        <taxon>Convolvulaceae</taxon>
        <taxon>Cuscuteae</taxon>
        <taxon>Cuscuta</taxon>
        <taxon>Cuscuta subgen. Cuscuta</taxon>
    </lineage>
</organism>
<dbReference type="PROSITE" id="PS00139">
    <property type="entry name" value="THIOL_PROTEASE_CYS"/>
    <property type="match status" value="1"/>
</dbReference>
<evidence type="ECO:0000256" key="4">
    <source>
        <dbReference type="ARBA" id="ARBA00023157"/>
    </source>
</evidence>
<feature type="domain" description="Cathepsin propeptide inhibitor" evidence="6">
    <location>
        <begin position="58"/>
        <end position="118"/>
    </location>
</feature>
<dbReference type="PROSITE" id="PS00640">
    <property type="entry name" value="THIOL_PROTEASE_ASN"/>
    <property type="match status" value="1"/>
</dbReference>
<reference evidence="7" key="1">
    <citation type="submission" date="2022-07" db="EMBL/GenBank/DDBJ databases">
        <authorList>
            <person name="Macas J."/>
            <person name="Novak P."/>
            <person name="Neumann P."/>
        </authorList>
    </citation>
    <scope>NUCLEOTIDE SEQUENCE</scope>
</reference>
<dbReference type="Pfam" id="PF00112">
    <property type="entry name" value="Peptidase_C1"/>
    <property type="match status" value="1"/>
</dbReference>
<evidence type="ECO:0000313" key="7">
    <source>
        <dbReference type="EMBL" id="CAH9089640.1"/>
    </source>
</evidence>
<dbReference type="FunFam" id="3.90.70.10:FF:000204">
    <property type="entry name" value="Papain"/>
    <property type="match status" value="1"/>
</dbReference>
<dbReference type="SUPFAM" id="SSF54001">
    <property type="entry name" value="Cysteine proteinases"/>
    <property type="match status" value="1"/>
</dbReference>
<dbReference type="GO" id="GO:0008234">
    <property type="term" value="F:cysteine-type peptidase activity"/>
    <property type="evidence" value="ECO:0007669"/>
    <property type="project" value="UniProtKB-KW"/>
</dbReference>
<evidence type="ECO:0000256" key="3">
    <source>
        <dbReference type="ARBA" id="ARBA00023145"/>
    </source>
</evidence>
<dbReference type="SMART" id="SM00848">
    <property type="entry name" value="Inhibitor_I29"/>
    <property type="match status" value="1"/>
</dbReference>
<evidence type="ECO:0000256" key="1">
    <source>
        <dbReference type="ARBA" id="ARBA00008455"/>
    </source>
</evidence>
<dbReference type="InterPro" id="IPR013201">
    <property type="entry name" value="Prot_inhib_I29"/>
</dbReference>
<dbReference type="Proteomes" id="UP001152523">
    <property type="component" value="Unassembled WGS sequence"/>
</dbReference>
<dbReference type="AlphaFoldDB" id="A0AAV0D3X9"/>
<evidence type="ECO:0000313" key="8">
    <source>
        <dbReference type="Proteomes" id="UP001152523"/>
    </source>
</evidence>
<accession>A0AAV0D3X9</accession>
<dbReference type="InterPro" id="IPR025660">
    <property type="entry name" value="Pept_his_AS"/>
</dbReference>
<feature type="domain" description="Peptidase C1A papain C-terminal" evidence="5">
    <location>
        <begin position="157"/>
        <end position="381"/>
    </location>
</feature>
<dbReference type="PRINTS" id="PR00705">
    <property type="entry name" value="PAPAIN"/>
</dbReference>
<dbReference type="SMART" id="SM00645">
    <property type="entry name" value="Pept_C1"/>
    <property type="match status" value="1"/>
</dbReference>
<keyword evidence="8" id="KW-1185">Reference proteome</keyword>
<dbReference type="CDD" id="cd02248">
    <property type="entry name" value="Peptidase_C1A"/>
    <property type="match status" value="1"/>
</dbReference>
<proteinExistence type="inferred from homology"/>
<protein>
    <submittedName>
        <fullName evidence="7">Uncharacterized protein</fullName>
    </submittedName>
</protein>
<sequence>MSSKEASSFVPPKEIFGRRDEAYAGRLEKTSWTGRCGGEPTPTAAAVNVEELPISEHFEQWMILHERSYRDEVEKAERFEIFKKNKAYVDSFNLQAAEKNHTYTLGINQFSDMTDHEFSIKYLSRRPPSKRVRNRTAESPSPSFLNKNDYNVSLDELPGNVDWRDKGAVTGVKDQKRCGCCWAFSAVAALEGMNKIFLGTLFELSEQNVIDCTPDRGHDGCWSKHMIDAFNYAEDNDGVASEKDYPFVGVRQQCKDYYILPTGGSTSNYGEVPENNEMALLAAVARQPVSVGLTYSPDFIPNFKSYRSGIFNGGLNGDCGTGNNHAVAIVGYGTVVPYAPYWIVKNSWGARWGEYGYMRMARQNGKGGGTCGINNDPVYPIPYSTD</sequence>
<dbReference type="Pfam" id="PF08246">
    <property type="entry name" value="Inhibitor_I29"/>
    <property type="match status" value="1"/>
</dbReference>
<keyword evidence="2" id="KW-0645">Protease</keyword>
<dbReference type="EMBL" id="CAMAPF010000062">
    <property type="protein sequence ID" value="CAH9089640.1"/>
    <property type="molecule type" value="Genomic_DNA"/>
</dbReference>
<gene>
    <name evidence="7" type="ORF">CEPIT_LOCUS10950</name>
</gene>
<name>A0AAV0D3X9_9ASTE</name>
<dbReference type="PANTHER" id="PTHR12411">
    <property type="entry name" value="CYSTEINE PROTEASE FAMILY C1-RELATED"/>
    <property type="match status" value="1"/>
</dbReference>
<keyword evidence="4" id="KW-1015">Disulfide bond</keyword>
<dbReference type="InterPro" id="IPR025661">
    <property type="entry name" value="Pept_asp_AS"/>
</dbReference>
<dbReference type="GO" id="GO:0006508">
    <property type="term" value="P:proteolysis"/>
    <property type="evidence" value="ECO:0007669"/>
    <property type="project" value="InterPro"/>
</dbReference>
<dbReference type="InterPro" id="IPR000668">
    <property type="entry name" value="Peptidase_C1A_C"/>
</dbReference>
<keyword evidence="3" id="KW-0865">Zymogen</keyword>